<dbReference type="AlphaFoldDB" id="A0A1Y4LIH8"/>
<proteinExistence type="predicted"/>
<dbReference type="Pfam" id="PF18555">
    <property type="entry name" value="MobL"/>
    <property type="match status" value="1"/>
</dbReference>
<protein>
    <recommendedName>
        <fullName evidence="3">Relaxase</fullName>
    </recommendedName>
</protein>
<sequence>MPYKEGPVSILIYKQRHRHPNYKKTPKGNYAHIGYIATRPGAVKNEGMRHGLFGKLESGAVKEFDTWQEAARLVRELSYRRVNMYRGIISFSPETAAELGLSDHKAWEDYIDRHILTLAKFNGIRVQDLQWVAAHHNEKGHPHIHVVFWNKHQRTMVPFVHPSIPDKIRKQLIRDTFAERIKAYCEDKQQAKEHLSAITDEMIDEFEKYMEQLHPQEYRRLREAFGRITDDELGTSPLDSVVGAMKIAPFLSRLFALKEKMPKKGRLYYKLLPEDVKVEVDAFVAFLKENNEYIRNLVQDYVESKTRLAMLYDTDPTHIKEQQEKAVAEADKLIANKILDVIRTMLCKDREVQSFEYTEARKAYFTEQMICEILIALEQAAMSFDMEYDDRQKAMSTELSKAARKEWYLRHKDKGVEP</sequence>
<evidence type="ECO:0000313" key="2">
    <source>
        <dbReference type="Proteomes" id="UP000195326"/>
    </source>
</evidence>
<accession>A0A1Y4LIH8</accession>
<evidence type="ECO:0008006" key="3">
    <source>
        <dbReference type="Google" id="ProtNLM"/>
    </source>
</evidence>
<dbReference type="InterPro" id="IPR048102">
    <property type="entry name" value="MobP3"/>
</dbReference>
<gene>
    <name evidence="1" type="ORF">B5F15_12290</name>
</gene>
<dbReference type="NCBIfam" id="NF041499">
    <property type="entry name" value="MobP3"/>
    <property type="match status" value="1"/>
</dbReference>
<reference evidence="2" key="1">
    <citation type="submission" date="2017-04" db="EMBL/GenBank/DDBJ databases">
        <title>Function of individual gut microbiota members based on whole genome sequencing of pure cultures obtained from chicken caecum.</title>
        <authorList>
            <person name="Medvecky M."/>
            <person name="Cejkova D."/>
            <person name="Polansky O."/>
            <person name="Karasova D."/>
            <person name="Kubasova T."/>
            <person name="Cizek A."/>
            <person name="Rychlik I."/>
        </authorList>
    </citation>
    <scope>NUCLEOTIDE SEQUENCE [LARGE SCALE GENOMIC DNA]</scope>
    <source>
        <strain evidence="2">An179</strain>
    </source>
</reference>
<dbReference type="InterPro" id="IPR041073">
    <property type="entry name" value="MobL"/>
</dbReference>
<dbReference type="EMBL" id="NFKL01000018">
    <property type="protein sequence ID" value="OUP56498.1"/>
    <property type="molecule type" value="Genomic_DNA"/>
</dbReference>
<evidence type="ECO:0000313" key="1">
    <source>
        <dbReference type="EMBL" id="OUP56498.1"/>
    </source>
</evidence>
<organism evidence="1 2">
    <name type="scientific">Butyricicoccus pullicaecorum</name>
    <dbReference type="NCBI Taxonomy" id="501571"/>
    <lineage>
        <taxon>Bacteria</taxon>
        <taxon>Bacillati</taxon>
        <taxon>Bacillota</taxon>
        <taxon>Clostridia</taxon>
        <taxon>Eubacteriales</taxon>
        <taxon>Butyricicoccaceae</taxon>
        <taxon>Butyricicoccus</taxon>
    </lineage>
</organism>
<comment type="caution">
    <text evidence="1">The sequence shown here is derived from an EMBL/GenBank/DDBJ whole genome shotgun (WGS) entry which is preliminary data.</text>
</comment>
<dbReference type="Proteomes" id="UP000195326">
    <property type="component" value="Unassembled WGS sequence"/>
</dbReference>
<name>A0A1Y4LIH8_9FIRM</name>